<gene>
    <name evidence="1" type="ORF">WMO44_09550</name>
</gene>
<protein>
    <recommendedName>
        <fullName evidence="3">GATA-type domain-containing protein</fullName>
    </recommendedName>
</protein>
<proteinExistence type="predicted"/>
<comment type="caution">
    <text evidence="1">The sequence shown here is derived from an EMBL/GenBank/DDBJ whole genome shotgun (WGS) entry which is preliminary data.</text>
</comment>
<dbReference type="EMBL" id="JBBMEO010000014">
    <property type="protein sequence ID" value="MEQ2362382.1"/>
    <property type="molecule type" value="Genomic_DNA"/>
</dbReference>
<dbReference type="RefSeq" id="WP_349152424.1">
    <property type="nucleotide sequence ID" value="NZ_JBBMEO010000014.1"/>
</dbReference>
<accession>A0ABV1AYT6</accession>
<reference evidence="1 2" key="1">
    <citation type="submission" date="2024-03" db="EMBL/GenBank/DDBJ databases">
        <title>Human intestinal bacterial collection.</title>
        <authorList>
            <person name="Pauvert C."/>
            <person name="Hitch T.C.A."/>
            <person name="Clavel T."/>
        </authorList>
    </citation>
    <scope>NUCLEOTIDE SEQUENCE [LARGE SCALE GENOMIC DNA]</scope>
    <source>
        <strain evidence="1 2">CLA-AA-H175</strain>
    </source>
</reference>
<evidence type="ECO:0008006" key="3">
    <source>
        <dbReference type="Google" id="ProtNLM"/>
    </source>
</evidence>
<sequence>MKYKTDEVRLQQNEESRKRYHWYKDHHICVKCGQAEAVPNRTKCDVCLEKDRNLHRENWNNVRDVRNIYAKNRRVRNKNKGMCAKCGAKPLWGNSTSMCYDCMIVQRNATRRWREPRELKWREAGLCVRCGGERKPGFMVCRKCYDILYKQLDYARTCISEETILRKKEWVSLHYFNKPLRYRECRP</sequence>
<dbReference type="Proteomes" id="UP001457197">
    <property type="component" value="Unassembled WGS sequence"/>
</dbReference>
<organism evidence="1 2">
    <name type="scientific">Faecalibacterium tardum</name>
    <dbReference type="NCBI Taxonomy" id="3133156"/>
    <lineage>
        <taxon>Bacteria</taxon>
        <taxon>Bacillati</taxon>
        <taxon>Bacillota</taxon>
        <taxon>Clostridia</taxon>
        <taxon>Eubacteriales</taxon>
        <taxon>Oscillospiraceae</taxon>
        <taxon>Faecalibacterium</taxon>
    </lineage>
</organism>
<keyword evidence="2" id="KW-1185">Reference proteome</keyword>
<name>A0ABV1AYT6_9FIRM</name>
<evidence type="ECO:0000313" key="1">
    <source>
        <dbReference type="EMBL" id="MEQ2362382.1"/>
    </source>
</evidence>
<evidence type="ECO:0000313" key="2">
    <source>
        <dbReference type="Proteomes" id="UP001457197"/>
    </source>
</evidence>